<keyword evidence="2" id="KW-0472">Membrane</keyword>
<gene>
    <name evidence="3" type="ORF">VM1G_12081</name>
</gene>
<organism evidence="3 4">
    <name type="scientific">Cytospora mali</name>
    <name type="common">Apple Valsa canker fungus</name>
    <name type="synonym">Valsa mali</name>
    <dbReference type="NCBI Taxonomy" id="578113"/>
    <lineage>
        <taxon>Eukaryota</taxon>
        <taxon>Fungi</taxon>
        <taxon>Dikarya</taxon>
        <taxon>Ascomycota</taxon>
        <taxon>Pezizomycotina</taxon>
        <taxon>Sordariomycetes</taxon>
        <taxon>Sordariomycetidae</taxon>
        <taxon>Diaporthales</taxon>
        <taxon>Cytosporaceae</taxon>
        <taxon>Cytospora</taxon>
    </lineage>
</organism>
<name>A0A194VK55_CYTMA</name>
<keyword evidence="4" id="KW-1185">Reference proteome</keyword>
<dbReference type="AlphaFoldDB" id="A0A194VK55"/>
<proteinExistence type="predicted"/>
<sequence>MSQTRAILGPLTTIFEQAPDWCDKPVIYGRESGTLYGNLAQPCANFENELPYDPSCWPPTTSGVATTEAQMNRAAFYSPGLYCPSGLVTACVSTEGVEGNYSFRFPLESGETAAGCCPVNYQCPTDHGMCSSHASKASFLAVDCDSDGSITVVDTYHVVIPTTVSGRSTVISAVELQAPMIQLVWRSDPPATTAASSTVPPVLPSYNPAPPSPGLSTGAKAGIGVASCSVVLSVIGFACCFLLGNRRRMRDRLVTPAAPTGEASPFELPDPRSNRYELESPGSLQALAGPKTPSELPLENLNVYNHDDRSRAGELVELE</sequence>
<keyword evidence="2" id="KW-0812">Transmembrane</keyword>
<feature type="region of interest" description="Disordered" evidence="1">
    <location>
        <begin position="255"/>
        <end position="305"/>
    </location>
</feature>
<evidence type="ECO:0000313" key="4">
    <source>
        <dbReference type="Proteomes" id="UP000078559"/>
    </source>
</evidence>
<dbReference type="EMBL" id="KN796134">
    <property type="protein sequence ID" value="KUI64377.1"/>
    <property type="molecule type" value="Genomic_DNA"/>
</dbReference>
<evidence type="ECO:0000256" key="1">
    <source>
        <dbReference type="SAM" id="MobiDB-lite"/>
    </source>
</evidence>
<keyword evidence="2" id="KW-1133">Transmembrane helix</keyword>
<dbReference type="OrthoDB" id="5429716at2759"/>
<feature type="compositionally biased region" description="Basic and acidic residues" evidence="1">
    <location>
        <begin position="269"/>
        <end position="278"/>
    </location>
</feature>
<evidence type="ECO:0000256" key="2">
    <source>
        <dbReference type="SAM" id="Phobius"/>
    </source>
</evidence>
<reference evidence="3" key="1">
    <citation type="submission" date="2014-12" db="EMBL/GenBank/DDBJ databases">
        <title>Genome Sequence of Valsa Canker Pathogens Uncovers a Specific Adaption of Colonization on Woody Bark.</title>
        <authorList>
            <person name="Yin Z."/>
            <person name="Liu H."/>
            <person name="Gao X."/>
            <person name="Li Z."/>
            <person name="Song N."/>
            <person name="Ke X."/>
            <person name="Dai Q."/>
            <person name="Wu Y."/>
            <person name="Sun Y."/>
            <person name="Xu J.-R."/>
            <person name="Kang Z.K."/>
            <person name="Wang L."/>
            <person name="Huang L."/>
        </authorList>
    </citation>
    <scope>NUCLEOTIDE SEQUENCE [LARGE SCALE GENOMIC DNA]</scope>
    <source>
        <strain evidence="3">03-8</strain>
    </source>
</reference>
<evidence type="ECO:0000313" key="3">
    <source>
        <dbReference type="EMBL" id="KUI64377.1"/>
    </source>
</evidence>
<protein>
    <submittedName>
        <fullName evidence="3">Uncharacterized protein</fullName>
    </submittedName>
</protein>
<accession>A0A194VK55</accession>
<feature type="transmembrane region" description="Helical" evidence="2">
    <location>
        <begin position="221"/>
        <end position="243"/>
    </location>
</feature>
<dbReference type="Proteomes" id="UP000078559">
    <property type="component" value="Unassembled WGS sequence"/>
</dbReference>